<name>A0A0G1A927_9BACT</name>
<gene>
    <name evidence="1" type="ORF">UV20_C0001G0197</name>
</gene>
<accession>A0A0G1A927</accession>
<organism evidence="1 2">
    <name type="scientific">Candidatus Magasanikbacteria bacterium GW2011_GWA2_42_32</name>
    <dbReference type="NCBI Taxonomy" id="1619039"/>
    <lineage>
        <taxon>Bacteria</taxon>
        <taxon>Candidatus Magasanikiibacteriota</taxon>
    </lineage>
</organism>
<proteinExistence type="predicted"/>
<evidence type="ECO:0000313" key="1">
    <source>
        <dbReference type="EMBL" id="KKS57557.1"/>
    </source>
</evidence>
<reference evidence="1 2" key="1">
    <citation type="journal article" date="2015" name="Nature">
        <title>rRNA introns, odd ribosomes, and small enigmatic genomes across a large radiation of phyla.</title>
        <authorList>
            <person name="Brown C.T."/>
            <person name="Hug L.A."/>
            <person name="Thomas B.C."/>
            <person name="Sharon I."/>
            <person name="Castelle C.J."/>
            <person name="Singh A."/>
            <person name="Wilkins M.J."/>
            <person name="Williams K.H."/>
            <person name="Banfield J.F."/>
        </authorList>
    </citation>
    <scope>NUCLEOTIDE SEQUENCE [LARGE SCALE GENOMIC DNA]</scope>
</reference>
<protein>
    <submittedName>
        <fullName evidence="1">Filamentation induced by cAMP protein Fic</fullName>
    </submittedName>
</protein>
<dbReference type="AlphaFoldDB" id="A0A0G1A927"/>
<dbReference type="Proteomes" id="UP000034837">
    <property type="component" value="Unassembled WGS sequence"/>
</dbReference>
<sequence length="94" mass="10851">MVYTSALREKDMTKIHTLGKRASESAMLVLPKLYAQPIVNIGIIKKWTGFTHAGAERVIDRFVKIGILTPKDKHKNYGQSYIYKNYIDFFVENE</sequence>
<comment type="caution">
    <text evidence="1">The sequence shown here is derived from an EMBL/GenBank/DDBJ whole genome shotgun (WGS) entry which is preliminary data.</text>
</comment>
<dbReference type="EMBL" id="LCDO01000001">
    <property type="protein sequence ID" value="KKS57557.1"/>
    <property type="molecule type" value="Genomic_DNA"/>
</dbReference>
<evidence type="ECO:0000313" key="2">
    <source>
        <dbReference type="Proteomes" id="UP000034837"/>
    </source>
</evidence>